<dbReference type="EMBL" id="JASAOK010000047">
    <property type="protein sequence ID" value="KAK6209608.1"/>
    <property type="molecule type" value="Genomic_DNA"/>
</dbReference>
<feature type="compositionally biased region" description="Basic and acidic residues" evidence="2">
    <location>
        <begin position="154"/>
        <end position="178"/>
    </location>
</feature>
<name>A0AAV9T075_9PEZI</name>
<organism evidence="4 5">
    <name type="scientific">Colletotrichum tabaci</name>
    <dbReference type="NCBI Taxonomy" id="1209068"/>
    <lineage>
        <taxon>Eukaryota</taxon>
        <taxon>Fungi</taxon>
        <taxon>Dikarya</taxon>
        <taxon>Ascomycota</taxon>
        <taxon>Pezizomycotina</taxon>
        <taxon>Sordariomycetes</taxon>
        <taxon>Hypocreomycetidae</taxon>
        <taxon>Glomerellales</taxon>
        <taxon>Glomerellaceae</taxon>
        <taxon>Colletotrichum</taxon>
        <taxon>Colletotrichum destructivum species complex</taxon>
    </lineage>
</organism>
<dbReference type="GO" id="GO:0008270">
    <property type="term" value="F:zinc ion binding"/>
    <property type="evidence" value="ECO:0007669"/>
    <property type="project" value="UniProtKB-KW"/>
</dbReference>
<keyword evidence="5" id="KW-1185">Reference proteome</keyword>
<feature type="region of interest" description="Disordered" evidence="2">
    <location>
        <begin position="468"/>
        <end position="530"/>
    </location>
</feature>
<keyword evidence="1" id="KW-0479">Metal-binding</keyword>
<proteinExistence type="predicted"/>
<sequence length="565" mass="63711">MQATREKDTEETYKMSGTDNRRRQQHEEEGVEEINPQSRSDAVDKPPAMSTVVSAIKSARHQLAGNENDMKLSYSNMTFDTMRTEHMVEQATRDYNTFGQKFALVNNFRYYRNEGGERRDHLAAMEDFAEIEALSLSRTAAARRNSTPDTLPQDGRRPRDTRSQSPRSDRFTADDRTSDGGARGGRRGYQDRRDNRDNRDRRDSRPWFGRRNQPSAPNPSSSRWNRRRIQSRAPSNAASSSGAVMVGSIDNYAVTMTKAGAQGRHYDFTNRRMVPPWHGIVNMTRAYQKKLQIKFGPVFEDRHVRFNAKNTCAKCGHIGHWLSDCAFPDDSGFLYGCPIHNSRSHSFDDCPDFHRLSESQVLWLLVVLRGNKAPIRTTVSWSEYLRIAIEEGKWTSYNVPLPLTSAFVLDLVLGPKARHSWLDFDYATHGNDWLPSDPATRGPHAEVVRNTALDKEVHVPLTRGSLKKGRVGAAVGSDAPSYADDGYAPQEDNNQEEDSRETPEAEAGGDVEMMNDPRVEGGNPFVPEVDKPDAFVQNMVTMGHADDASNDSRVQDMSEADICIF</sequence>
<evidence type="ECO:0000256" key="1">
    <source>
        <dbReference type="PROSITE-ProRule" id="PRU00047"/>
    </source>
</evidence>
<feature type="region of interest" description="Disordered" evidence="2">
    <location>
        <begin position="1"/>
        <end position="48"/>
    </location>
</feature>
<feature type="compositionally biased region" description="Basic and acidic residues" evidence="2">
    <location>
        <begin position="1"/>
        <end position="28"/>
    </location>
</feature>
<reference evidence="4 5" key="1">
    <citation type="submission" date="2023-04" db="EMBL/GenBank/DDBJ databases">
        <title>Colletotrichum tabacum stain YC1 causing leaf anthracnose on Nicotiana tabacum(L.) cv.</title>
        <authorList>
            <person name="Ji Z."/>
            <person name="Wang M."/>
            <person name="Zhang J."/>
            <person name="Wang N."/>
            <person name="Zhou Z."/>
        </authorList>
    </citation>
    <scope>NUCLEOTIDE SEQUENCE [LARGE SCALE GENOMIC DNA]</scope>
    <source>
        <strain evidence="4 5">YC1</strain>
    </source>
</reference>
<dbReference type="PROSITE" id="PS50158">
    <property type="entry name" value="ZF_CCHC"/>
    <property type="match status" value="1"/>
</dbReference>
<accession>A0AAV9T075</accession>
<evidence type="ECO:0000313" key="4">
    <source>
        <dbReference type="EMBL" id="KAK6209608.1"/>
    </source>
</evidence>
<keyword evidence="1" id="KW-0862">Zinc</keyword>
<keyword evidence="1" id="KW-0863">Zinc-finger</keyword>
<feature type="domain" description="CCHC-type" evidence="3">
    <location>
        <begin position="312"/>
        <end position="325"/>
    </location>
</feature>
<dbReference type="Proteomes" id="UP001327957">
    <property type="component" value="Unassembled WGS sequence"/>
</dbReference>
<feature type="region of interest" description="Disordered" evidence="2">
    <location>
        <begin position="139"/>
        <end position="241"/>
    </location>
</feature>
<evidence type="ECO:0000259" key="3">
    <source>
        <dbReference type="PROSITE" id="PS50158"/>
    </source>
</evidence>
<comment type="caution">
    <text evidence="4">The sequence shown here is derived from an EMBL/GenBank/DDBJ whole genome shotgun (WGS) entry which is preliminary data.</text>
</comment>
<evidence type="ECO:0000313" key="5">
    <source>
        <dbReference type="Proteomes" id="UP001327957"/>
    </source>
</evidence>
<evidence type="ECO:0000256" key="2">
    <source>
        <dbReference type="SAM" id="MobiDB-lite"/>
    </source>
</evidence>
<dbReference type="InterPro" id="IPR001878">
    <property type="entry name" value="Znf_CCHC"/>
</dbReference>
<protein>
    <recommendedName>
        <fullName evidence="3">CCHC-type domain-containing protein</fullName>
    </recommendedName>
</protein>
<feature type="compositionally biased region" description="Low complexity" evidence="2">
    <location>
        <begin position="214"/>
        <end position="223"/>
    </location>
</feature>
<dbReference type="GO" id="GO:0003676">
    <property type="term" value="F:nucleic acid binding"/>
    <property type="evidence" value="ECO:0007669"/>
    <property type="project" value="InterPro"/>
</dbReference>
<dbReference type="AlphaFoldDB" id="A0AAV9T075"/>
<gene>
    <name evidence="4" type="ORF">QIS74_11192</name>
</gene>
<feature type="compositionally biased region" description="Basic and acidic residues" evidence="2">
    <location>
        <begin position="188"/>
        <end position="205"/>
    </location>
</feature>